<dbReference type="AlphaFoldDB" id="A0A2D2DFK6"/>
<keyword evidence="3" id="KW-1185">Reference proteome</keyword>
<dbReference type="OrthoDB" id="8704355at2"/>
<feature type="chain" id="PRO_5013547906" description="DUF3617 domain-containing protein" evidence="1">
    <location>
        <begin position="22"/>
        <end position="124"/>
    </location>
</feature>
<dbReference type="RefSeq" id="WP_099873780.1">
    <property type="nucleotide sequence ID" value="NZ_CP024608.1"/>
</dbReference>
<evidence type="ECO:0000313" key="3">
    <source>
        <dbReference type="Proteomes" id="UP000229897"/>
    </source>
</evidence>
<gene>
    <name evidence="2" type="ORF">CR152_03980</name>
</gene>
<keyword evidence="1" id="KW-0732">Signal</keyword>
<dbReference type="Proteomes" id="UP000229897">
    <property type="component" value="Chromosome"/>
</dbReference>
<name>A0A2D2DFK6_9BURK</name>
<sequence>MKTIVLLGVLLSLASMAPANSQEDASGYTTLKGAYRTYSRGIGDPGDPTAADTKIMFSIDGKAAREMFDAMGKDVKDACTEGTGTRVRTKDQERLWCSRSKQGVYSCNFGFDLKSGKSIGGIVC</sequence>
<evidence type="ECO:0008006" key="4">
    <source>
        <dbReference type="Google" id="ProtNLM"/>
    </source>
</evidence>
<evidence type="ECO:0000313" key="2">
    <source>
        <dbReference type="EMBL" id="ATQ73760.1"/>
    </source>
</evidence>
<organism evidence="2 3">
    <name type="scientific">Massilia violaceinigra</name>
    <dbReference type="NCBI Taxonomy" id="2045208"/>
    <lineage>
        <taxon>Bacteria</taxon>
        <taxon>Pseudomonadati</taxon>
        <taxon>Pseudomonadota</taxon>
        <taxon>Betaproteobacteria</taxon>
        <taxon>Burkholderiales</taxon>
        <taxon>Oxalobacteraceae</taxon>
        <taxon>Telluria group</taxon>
        <taxon>Massilia</taxon>
    </lineage>
</organism>
<accession>A0A2D2DFK6</accession>
<dbReference type="KEGG" id="mass:CR152_03980"/>
<protein>
    <recommendedName>
        <fullName evidence="4">DUF3617 domain-containing protein</fullName>
    </recommendedName>
</protein>
<feature type="signal peptide" evidence="1">
    <location>
        <begin position="1"/>
        <end position="21"/>
    </location>
</feature>
<evidence type="ECO:0000256" key="1">
    <source>
        <dbReference type="SAM" id="SignalP"/>
    </source>
</evidence>
<dbReference type="EMBL" id="CP024608">
    <property type="protein sequence ID" value="ATQ73760.1"/>
    <property type="molecule type" value="Genomic_DNA"/>
</dbReference>
<reference evidence="2" key="1">
    <citation type="submission" date="2017-10" db="EMBL/GenBank/DDBJ databases">
        <title>Massilia psychrophilum sp. nov., a novel purple-pigmented bacterium isolated from Tianshan glacier, Xinjiang Municipality, China.</title>
        <authorList>
            <person name="Wang H."/>
        </authorList>
    </citation>
    <scope>NUCLEOTIDE SEQUENCE [LARGE SCALE GENOMIC DNA]</scope>
    <source>
        <strain evidence="2">B2</strain>
    </source>
</reference>
<proteinExistence type="predicted"/>